<sequence>MIHLDVAKAVGLHGSKESCRFTNFYDQQPSVSVRRVSFKIMSTDGLLSLNIEDAYAVPKLQLPTQTADMNTIARYFPFLRSVSVETDRHSDVCLLIRMDYQAAHAVFELKFDRKDHSGPRAILTPFGWYINCLLPYKLERP</sequence>
<proteinExistence type="predicted"/>
<dbReference type="AlphaFoldDB" id="A0A077ZKI6"/>
<dbReference type="Proteomes" id="UP000030665">
    <property type="component" value="Unassembled WGS sequence"/>
</dbReference>
<reference evidence="1" key="1">
    <citation type="submission" date="2014-01" db="EMBL/GenBank/DDBJ databases">
        <authorList>
            <person name="Aslett M."/>
        </authorList>
    </citation>
    <scope>NUCLEOTIDE SEQUENCE</scope>
</reference>
<accession>A0A077ZKI6</accession>
<dbReference type="OrthoDB" id="8037075at2759"/>
<dbReference type="EMBL" id="HG807493">
    <property type="protein sequence ID" value="CDW60861.1"/>
    <property type="molecule type" value="Genomic_DNA"/>
</dbReference>
<evidence type="ECO:0000313" key="2">
    <source>
        <dbReference type="Proteomes" id="UP000030665"/>
    </source>
</evidence>
<protein>
    <submittedName>
        <fullName evidence="1">Zinc knuckle protein</fullName>
    </submittedName>
</protein>
<reference evidence="1" key="2">
    <citation type="submission" date="2014-03" db="EMBL/GenBank/DDBJ databases">
        <title>The whipworm genome and dual-species transcriptomics of an intimate host-pathogen interaction.</title>
        <authorList>
            <person name="Foth B.J."/>
            <person name="Tsai I.J."/>
            <person name="Reid A.J."/>
            <person name="Bancroft A.J."/>
            <person name="Nichol S."/>
            <person name="Tracey A."/>
            <person name="Holroyd N."/>
            <person name="Cotton J.A."/>
            <person name="Stanley E.J."/>
            <person name="Zarowiecki M."/>
            <person name="Liu J.Z."/>
            <person name="Huckvale T."/>
            <person name="Cooper P.J."/>
            <person name="Grencis R.K."/>
            <person name="Berriman M."/>
        </authorList>
    </citation>
    <scope>NUCLEOTIDE SEQUENCE [LARGE SCALE GENOMIC DNA]</scope>
</reference>
<name>A0A077ZKI6_TRITR</name>
<evidence type="ECO:0000313" key="1">
    <source>
        <dbReference type="EMBL" id="CDW60861.1"/>
    </source>
</evidence>
<keyword evidence="2" id="KW-1185">Reference proteome</keyword>
<organism evidence="1 2">
    <name type="scientific">Trichuris trichiura</name>
    <name type="common">Whipworm</name>
    <name type="synonym">Trichocephalus trichiurus</name>
    <dbReference type="NCBI Taxonomy" id="36087"/>
    <lineage>
        <taxon>Eukaryota</taxon>
        <taxon>Metazoa</taxon>
        <taxon>Ecdysozoa</taxon>
        <taxon>Nematoda</taxon>
        <taxon>Enoplea</taxon>
        <taxon>Dorylaimia</taxon>
        <taxon>Trichinellida</taxon>
        <taxon>Trichuridae</taxon>
        <taxon>Trichuris</taxon>
    </lineage>
</organism>
<gene>
    <name evidence="1" type="ORF">TTRE_0000926401</name>
</gene>